<keyword evidence="1" id="KW-0472">Membrane</keyword>
<keyword evidence="1" id="KW-0812">Transmembrane</keyword>
<proteinExistence type="predicted"/>
<dbReference type="Proteomes" id="UP000546213">
    <property type="component" value="Unassembled WGS sequence"/>
</dbReference>
<accession>A0A8H5L422</accession>
<feature type="transmembrane region" description="Helical" evidence="1">
    <location>
        <begin position="62"/>
        <end position="82"/>
    </location>
</feature>
<dbReference type="EMBL" id="JAAOAS010000200">
    <property type="protein sequence ID" value="KAF5585974.1"/>
    <property type="molecule type" value="Genomic_DNA"/>
</dbReference>
<feature type="transmembrane region" description="Helical" evidence="1">
    <location>
        <begin position="113"/>
        <end position="133"/>
    </location>
</feature>
<keyword evidence="1" id="KW-1133">Transmembrane helix</keyword>
<reference evidence="2 3" key="1">
    <citation type="submission" date="2020-05" db="EMBL/GenBank/DDBJ databases">
        <title>Identification and distribution of gene clusters putatively required for synthesis of sphingolipid metabolism inhibitors in phylogenetically diverse species of the filamentous fungus Fusarium.</title>
        <authorList>
            <person name="Kim H.-S."/>
            <person name="Busman M."/>
            <person name="Brown D.W."/>
            <person name="Divon H."/>
            <person name="Uhlig S."/>
            <person name="Proctor R.H."/>
        </authorList>
    </citation>
    <scope>NUCLEOTIDE SEQUENCE [LARGE SCALE GENOMIC DNA]</scope>
    <source>
        <strain evidence="2 3">NRRL 36939</strain>
    </source>
</reference>
<keyword evidence="3" id="KW-1185">Reference proteome</keyword>
<protein>
    <submittedName>
        <fullName evidence="2">Uncharacterized protein</fullName>
    </submittedName>
</protein>
<evidence type="ECO:0000313" key="2">
    <source>
        <dbReference type="EMBL" id="KAF5585974.1"/>
    </source>
</evidence>
<name>A0A8H5L422_9HYPO</name>
<comment type="caution">
    <text evidence="2">The sequence shown here is derived from an EMBL/GenBank/DDBJ whole genome shotgun (WGS) entry which is preliminary data.</text>
</comment>
<dbReference type="OrthoDB" id="5105308at2759"/>
<dbReference type="AlphaFoldDB" id="A0A8H5L422"/>
<evidence type="ECO:0000256" key="1">
    <source>
        <dbReference type="SAM" id="Phobius"/>
    </source>
</evidence>
<organism evidence="2 3">
    <name type="scientific">Fusarium pseudocircinatum</name>
    <dbReference type="NCBI Taxonomy" id="56676"/>
    <lineage>
        <taxon>Eukaryota</taxon>
        <taxon>Fungi</taxon>
        <taxon>Dikarya</taxon>
        <taxon>Ascomycota</taxon>
        <taxon>Pezizomycotina</taxon>
        <taxon>Sordariomycetes</taxon>
        <taxon>Hypocreomycetidae</taxon>
        <taxon>Hypocreales</taxon>
        <taxon>Nectriaceae</taxon>
        <taxon>Fusarium</taxon>
        <taxon>Fusarium fujikuroi species complex</taxon>
    </lineage>
</organism>
<sequence length="177" mass="19918">MMSVVKRRHDFYFFPESPALHAPIQYPVFVHDFLRVSGNDDYAVMALIQPPQVRRLQMLGTLSLLAIVAGGSVLIFVGINALSGRREKDELGRVRPPGQARFSVGHEWSVQTWIAIVGVAFALLSYGFTEAYVHLFDTWASRQAQHCNGLDYARYLNSQPRAPVVYGFRGFPSFITL</sequence>
<gene>
    <name evidence="2" type="ORF">FPCIR_8195</name>
</gene>
<evidence type="ECO:0000313" key="3">
    <source>
        <dbReference type="Proteomes" id="UP000546213"/>
    </source>
</evidence>